<dbReference type="EMBL" id="CP111016">
    <property type="protein sequence ID" value="WAR04143.1"/>
    <property type="molecule type" value="Genomic_DNA"/>
</dbReference>
<evidence type="ECO:0000313" key="1">
    <source>
        <dbReference type="EMBL" id="WAR04143.1"/>
    </source>
</evidence>
<dbReference type="Proteomes" id="UP001164746">
    <property type="component" value="Chromosome 5"/>
</dbReference>
<proteinExistence type="predicted"/>
<protein>
    <recommendedName>
        <fullName evidence="3">Ig-like domain-containing protein</fullName>
    </recommendedName>
</protein>
<gene>
    <name evidence="1" type="ORF">MAR_019512</name>
</gene>
<reference evidence="1" key="1">
    <citation type="submission" date="2022-11" db="EMBL/GenBank/DDBJ databases">
        <title>Centuries of genome instability and evolution in soft-shell clam transmissible cancer (bioRxiv).</title>
        <authorList>
            <person name="Hart S.F.M."/>
            <person name="Yonemitsu M.A."/>
            <person name="Giersch R.M."/>
            <person name="Beal B.F."/>
            <person name="Arriagada G."/>
            <person name="Davis B.W."/>
            <person name="Ostrander E.A."/>
            <person name="Goff S.P."/>
            <person name="Metzger M.J."/>
        </authorList>
    </citation>
    <scope>NUCLEOTIDE SEQUENCE</scope>
    <source>
        <strain evidence="1">MELC-2E11</strain>
        <tissue evidence="1">Siphon/mantle</tissue>
    </source>
</reference>
<organism evidence="1 2">
    <name type="scientific">Mya arenaria</name>
    <name type="common">Soft-shell clam</name>
    <dbReference type="NCBI Taxonomy" id="6604"/>
    <lineage>
        <taxon>Eukaryota</taxon>
        <taxon>Metazoa</taxon>
        <taxon>Spiralia</taxon>
        <taxon>Lophotrochozoa</taxon>
        <taxon>Mollusca</taxon>
        <taxon>Bivalvia</taxon>
        <taxon>Autobranchia</taxon>
        <taxon>Heteroconchia</taxon>
        <taxon>Euheterodonta</taxon>
        <taxon>Imparidentia</taxon>
        <taxon>Neoheterodontei</taxon>
        <taxon>Myida</taxon>
        <taxon>Myoidea</taxon>
        <taxon>Myidae</taxon>
        <taxon>Mya</taxon>
    </lineage>
</organism>
<dbReference type="SUPFAM" id="SSF48726">
    <property type="entry name" value="Immunoglobulin"/>
    <property type="match status" value="1"/>
</dbReference>
<keyword evidence="2" id="KW-1185">Reference proteome</keyword>
<name>A0ABY7E2C0_MYAAR</name>
<dbReference type="InterPro" id="IPR013783">
    <property type="entry name" value="Ig-like_fold"/>
</dbReference>
<sequence length="111" mass="12268">MEDMNVEEGDKSMVRDFAVKASEYTDTVTKAENDTVILVCVVESNPKAEIIITKGDEILEVEENGSNLTHTIASLSCLDTGLYSCTSANRYNRDQPSKDILEIASQYRGNN</sequence>
<accession>A0ABY7E2C0</accession>
<dbReference type="Pfam" id="PF13927">
    <property type="entry name" value="Ig_3"/>
    <property type="match status" value="1"/>
</dbReference>
<evidence type="ECO:0008006" key="3">
    <source>
        <dbReference type="Google" id="ProtNLM"/>
    </source>
</evidence>
<dbReference type="Gene3D" id="2.60.40.10">
    <property type="entry name" value="Immunoglobulins"/>
    <property type="match status" value="1"/>
</dbReference>
<dbReference type="InterPro" id="IPR036179">
    <property type="entry name" value="Ig-like_dom_sf"/>
</dbReference>
<evidence type="ECO:0000313" key="2">
    <source>
        <dbReference type="Proteomes" id="UP001164746"/>
    </source>
</evidence>